<protein>
    <recommendedName>
        <fullName evidence="3">DUF4352 domain-containing protein</fullName>
    </recommendedName>
</protein>
<organism evidence="1 2">
    <name type="scientific">Mycobacterium lehmannii</name>
    <dbReference type="NCBI Taxonomy" id="2048550"/>
    <lineage>
        <taxon>Bacteria</taxon>
        <taxon>Bacillati</taxon>
        <taxon>Actinomycetota</taxon>
        <taxon>Actinomycetes</taxon>
        <taxon>Mycobacteriales</taxon>
        <taxon>Mycobacteriaceae</taxon>
        <taxon>Mycobacterium</taxon>
    </lineage>
</organism>
<keyword evidence="2" id="KW-1185">Reference proteome</keyword>
<name>A0A101AAP8_9MYCO</name>
<dbReference type="Proteomes" id="UP000053707">
    <property type="component" value="Unassembled WGS sequence"/>
</dbReference>
<sequence length="167" mass="17624">MSALWVRNLIGAVVMVAALGVIIATTLGDQWTTYRDTVVPDVVVAKGESGGAGGYTWGVDSVRHLNREPSRFGPQLPEGAVLTVVTVDMSGPARENPETCSAVITDGQRRWASEKAGGLGPTPPDRVGIRCEKPGPVQFAFVLPQDAVPDALDVTSADGRLLARMML</sequence>
<evidence type="ECO:0000313" key="2">
    <source>
        <dbReference type="Proteomes" id="UP000053707"/>
    </source>
</evidence>
<proteinExistence type="predicted"/>
<dbReference type="AlphaFoldDB" id="A0A101AAP8"/>
<accession>A0A101AAP8</accession>
<gene>
    <name evidence="1" type="ORF">AU192_04390</name>
</gene>
<reference evidence="1 2" key="1">
    <citation type="submission" date="2016-01" db="EMBL/GenBank/DDBJ databases">
        <authorList>
            <consortium name="TB Trials Study Group"/>
            <person name="Sutton G."/>
            <person name="Brinkac L."/>
            <person name="Sanka R."/>
            <person name="Adams M."/>
            <person name="Lau E.L."/>
            <person name="Macaden R."/>
            <person name="Grewal H.M.S."/>
        </authorList>
    </citation>
    <scope>NUCLEOTIDE SEQUENCE [LARGE SCALE GENOMIC DNA]</scope>
    <source>
        <strain evidence="1 2">IS-1744</strain>
    </source>
</reference>
<evidence type="ECO:0000313" key="1">
    <source>
        <dbReference type="EMBL" id="KUI19135.1"/>
    </source>
</evidence>
<dbReference type="EMBL" id="LQIR01000008">
    <property type="protein sequence ID" value="KUI19135.1"/>
    <property type="molecule type" value="Genomic_DNA"/>
</dbReference>
<comment type="caution">
    <text evidence="1">The sequence shown here is derived from an EMBL/GenBank/DDBJ whole genome shotgun (WGS) entry which is preliminary data.</text>
</comment>
<evidence type="ECO:0008006" key="3">
    <source>
        <dbReference type="Google" id="ProtNLM"/>
    </source>
</evidence>